<evidence type="ECO:0000313" key="13">
    <source>
        <dbReference type="Proteomes" id="UP000193420"/>
    </source>
</evidence>
<name>A0A1X7KJ59_9FLAO</name>
<dbReference type="InterPro" id="IPR010104">
    <property type="entry name" value="TonB_rcpt_bac"/>
</dbReference>
<dbReference type="InterPro" id="IPR037066">
    <property type="entry name" value="Plug_dom_sf"/>
</dbReference>
<proteinExistence type="inferred from homology"/>
<comment type="subcellular location">
    <subcellularLocation>
        <location evidence="1 8">Cell outer membrane</location>
        <topology evidence="1 8">Multi-pass membrane protein</topology>
    </subcellularLocation>
</comment>
<evidence type="ECO:0000256" key="3">
    <source>
        <dbReference type="ARBA" id="ARBA00022452"/>
    </source>
</evidence>
<dbReference type="InterPro" id="IPR036942">
    <property type="entry name" value="Beta-barrel_TonB_sf"/>
</dbReference>
<keyword evidence="3 8" id="KW-1134">Transmembrane beta strand</keyword>
<organism evidence="12 13">
    <name type="scientific">Arenibacter troitsensis</name>
    <dbReference type="NCBI Taxonomy" id="188872"/>
    <lineage>
        <taxon>Bacteria</taxon>
        <taxon>Pseudomonadati</taxon>
        <taxon>Bacteroidota</taxon>
        <taxon>Flavobacteriia</taxon>
        <taxon>Flavobacteriales</taxon>
        <taxon>Flavobacteriaceae</taxon>
        <taxon>Arenibacter</taxon>
    </lineage>
</organism>
<dbReference type="AlphaFoldDB" id="A0A1X7KJ59"/>
<dbReference type="InterPro" id="IPR008969">
    <property type="entry name" value="CarboxyPept-like_regulatory"/>
</dbReference>
<dbReference type="InterPro" id="IPR000531">
    <property type="entry name" value="Beta-barrel_TonB"/>
</dbReference>
<dbReference type="InterPro" id="IPR039426">
    <property type="entry name" value="TonB-dep_rcpt-like"/>
</dbReference>
<dbReference type="SUPFAM" id="SSF56935">
    <property type="entry name" value="Porins"/>
    <property type="match status" value="1"/>
</dbReference>
<evidence type="ECO:0000256" key="6">
    <source>
        <dbReference type="ARBA" id="ARBA00023136"/>
    </source>
</evidence>
<evidence type="ECO:0000256" key="7">
    <source>
        <dbReference type="ARBA" id="ARBA00023237"/>
    </source>
</evidence>
<sequence>MKSKYFNIRIFLILLLTGMFGSFHLAYSQSQNKGLIRGTVKDLDSQNPLPGANIRIVGTYTGTTTNFDGEYSLAVNAGNLEIEVSYIGEKTKTINVEINAGETKVVNFELEMEATQLNEIILAGSLDGQIKALNQQKSADNLKNVVSSDQMGKFPDQNSAESLQRVTGVNLQRDEGDGRFILVRGLAPQFTNISINGEQIPSPEGDSRFVALDAIPSNQLASIEITKSITPDMDGDAVGGSVNLKTPTAYKKQLEVSGSLGGEYNNSSEKTTAQGNVTLSKRTNNDKFGFIVGGSYAPSEKFSERYTFDGWDKDNPEGLDELEITSYEVSRKRIGANATLDYKFSDKSQIYFRTLYSELREVEQRRRLKLESEEDDDVLEYGISKELKYRPENQGVYSFNLGGNYSGAKVILDYEIAYSEAFQKTEANEKSVFENAEDVTWSLNISDRFSPKLNSFTYDGQNAQVGNAALLGLDEWENEVTTAKDHNTTAKINAAFPLHISENQGELKMGGKLRFKDKRFIVDKFESYGYEGDDDLFLSDFADNHVYSSFMDGEFNQEVGPFTDRNEFNTYFNNNIGDFESDFIKAAEEKALQEYKATENVFAGYVQAKIQLNRLMLLAGVRYEKTNFDYASGQWDEDTEEAIAVSGTNDYGFLLPMFHLKYNISDNDILRASITKSYSRPNFQDLVQGATFNGEEASIFNPDLKPVRATNLDIYGEHYFGTLGLLSGGVFYKKLNDFIYQQTTDQTFRGIPDVEVTQSVNGDDASLLGFEIGYQQNLSFLPGVLKGLVVYLNYTHTASEANVANFAQGADLSEIDLPGQADNIGNAALAYNIGGFKARLSFNYNGSYINEFDGGDIINVESRHQWDFSMSQTFSKNKLTAFLELVNLTDEDEREFYNTKNTPSFRTRYGSWGRLGIRFNF</sequence>
<keyword evidence="2 8" id="KW-0813">Transport</keyword>
<keyword evidence="13" id="KW-1185">Reference proteome</keyword>
<dbReference type="Gene3D" id="2.40.170.20">
    <property type="entry name" value="TonB-dependent receptor, beta-barrel domain"/>
    <property type="match status" value="1"/>
</dbReference>
<dbReference type="PROSITE" id="PS52016">
    <property type="entry name" value="TONB_DEPENDENT_REC_3"/>
    <property type="match status" value="1"/>
</dbReference>
<accession>A0A1X7KJ59</accession>
<protein>
    <submittedName>
        <fullName evidence="12">TonB-dependent receptor</fullName>
    </submittedName>
</protein>
<evidence type="ECO:0000256" key="5">
    <source>
        <dbReference type="ARBA" id="ARBA00023077"/>
    </source>
</evidence>
<comment type="similarity">
    <text evidence="8 9">Belongs to the TonB-dependent receptor family.</text>
</comment>
<evidence type="ECO:0000256" key="4">
    <source>
        <dbReference type="ARBA" id="ARBA00022692"/>
    </source>
</evidence>
<dbReference type="SUPFAM" id="SSF49464">
    <property type="entry name" value="Carboxypeptidase regulatory domain-like"/>
    <property type="match status" value="1"/>
</dbReference>
<dbReference type="NCBIfam" id="TIGR01782">
    <property type="entry name" value="TonB-Xanth-Caul"/>
    <property type="match status" value="1"/>
</dbReference>
<evidence type="ECO:0000256" key="9">
    <source>
        <dbReference type="RuleBase" id="RU003357"/>
    </source>
</evidence>
<dbReference type="Pfam" id="PF13715">
    <property type="entry name" value="CarbopepD_reg_2"/>
    <property type="match status" value="1"/>
</dbReference>
<dbReference type="Pfam" id="PF00593">
    <property type="entry name" value="TonB_dep_Rec_b-barrel"/>
    <property type="match status" value="1"/>
</dbReference>
<gene>
    <name evidence="12" type="ORF">SAMN03080602_02876</name>
</gene>
<evidence type="ECO:0000259" key="11">
    <source>
        <dbReference type="Pfam" id="PF07715"/>
    </source>
</evidence>
<keyword evidence="4 8" id="KW-0812">Transmembrane</keyword>
<dbReference type="GO" id="GO:0009279">
    <property type="term" value="C:cell outer membrane"/>
    <property type="evidence" value="ECO:0007669"/>
    <property type="project" value="UniProtKB-SubCell"/>
</dbReference>
<dbReference type="InterPro" id="IPR012910">
    <property type="entry name" value="Plug_dom"/>
</dbReference>
<evidence type="ECO:0000256" key="2">
    <source>
        <dbReference type="ARBA" id="ARBA00022448"/>
    </source>
</evidence>
<dbReference type="Gene3D" id="2.60.40.1120">
    <property type="entry name" value="Carboxypeptidase-like, regulatory domain"/>
    <property type="match status" value="1"/>
</dbReference>
<keyword evidence="12" id="KW-0675">Receptor</keyword>
<keyword evidence="6 8" id="KW-0472">Membrane</keyword>
<feature type="domain" description="TonB-dependent receptor plug" evidence="11">
    <location>
        <begin position="143"/>
        <end position="240"/>
    </location>
</feature>
<dbReference type="Pfam" id="PF07715">
    <property type="entry name" value="Plug"/>
    <property type="match status" value="1"/>
</dbReference>
<evidence type="ECO:0000259" key="10">
    <source>
        <dbReference type="Pfam" id="PF00593"/>
    </source>
</evidence>
<dbReference type="PANTHER" id="PTHR40980:SF4">
    <property type="entry name" value="TONB-DEPENDENT RECEPTOR-LIKE BETA-BARREL DOMAIN-CONTAINING PROTEIN"/>
    <property type="match status" value="1"/>
</dbReference>
<dbReference type="Proteomes" id="UP000193420">
    <property type="component" value="Unassembled WGS sequence"/>
</dbReference>
<reference evidence="13" key="1">
    <citation type="submission" date="2017-04" db="EMBL/GenBank/DDBJ databases">
        <authorList>
            <person name="Varghese N."/>
            <person name="Submissions S."/>
        </authorList>
    </citation>
    <scope>NUCLEOTIDE SEQUENCE [LARGE SCALE GENOMIC DNA]</scope>
    <source>
        <strain evidence="13">DSM 19835</strain>
    </source>
</reference>
<dbReference type="RefSeq" id="WP_085499640.1">
    <property type="nucleotide sequence ID" value="NZ_FXAO01000006.1"/>
</dbReference>
<evidence type="ECO:0000256" key="1">
    <source>
        <dbReference type="ARBA" id="ARBA00004571"/>
    </source>
</evidence>
<dbReference type="STRING" id="188872.SAMN03080602_02876"/>
<keyword evidence="7 8" id="KW-0998">Cell outer membrane</keyword>
<dbReference type="OrthoDB" id="8727862at2"/>
<dbReference type="EMBL" id="FXAO01000006">
    <property type="protein sequence ID" value="SMG40667.1"/>
    <property type="molecule type" value="Genomic_DNA"/>
</dbReference>
<evidence type="ECO:0000256" key="8">
    <source>
        <dbReference type="PROSITE-ProRule" id="PRU01360"/>
    </source>
</evidence>
<dbReference type="Gene3D" id="2.170.130.10">
    <property type="entry name" value="TonB-dependent receptor, plug domain"/>
    <property type="match status" value="1"/>
</dbReference>
<keyword evidence="5 9" id="KW-0798">TonB box</keyword>
<evidence type="ECO:0000313" key="12">
    <source>
        <dbReference type="EMBL" id="SMG40667.1"/>
    </source>
</evidence>
<feature type="domain" description="TonB-dependent receptor-like beta-barrel" evidence="10">
    <location>
        <begin position="457"/>
        <end position="888"/>
    </location>
</feature>
<dbReference type="CDD" id="cd01347">
    <property type="entry name" value="ligand_gated_channel"/>
    <property type="match status" value="1"/>
</dbReference>
<dbReference type="PANTHER" id="PTHR40980">
    <property type="entry name" value="PLUG DOMAIN-CONTAINING PROTEIN"/>
    <property type="match status" value="1"/>
</dbReference>